<gene>
    <name evidence="2" type="ORF">E2C01_046789</name>
</gene>
<keyword evidence="3" id="KW-1185">Reference proteome</keyword>
<dbReference type="Proteomes" id="UP000324222">
    <property type="component" value="Unassembled WGS sequence"/>
</dbReference>
<dbReference type="EMBL" id="VSRR010011241">
    <property type="protein sequence ID" value="MPC52909.1"/>
    <property type="molecule type" value="Genomic_DNA"/>
</dbReference>
<sequence length="199" mass="22355">MTLDHLYKGQSHLQRACAAPPTLTVVVAWLVWVKCALSVSVNGWCSIWHSRVNVKHETRARKDPKRSGRRRTRAIRCSPGDGWRATDRVTDPEISQDLGPGRQAGRPNSPTAPPVAPQTCLKPLFLEKALYHTRLPNDIFTSSAEHEKAAPELFETASVSTRRIQRRGGVWQLLAPSPRWPRPQARRITHTEPGKHSKS</sequence>
<feature type="compositionally biased region" description="Basic and acidic residues" evidence="1">
    <location>
        <begin position="189"/>
        <end position="199"/>
    </location>
</feature>
<organism evidence="2 3">
    <name type="scientific">Portunus trituberculatus</name>
    <name type="common">Swimming crab</name>
    <name type="synonym">Neptunus trituberculatus</name>
    <dbReference type="NCBI Taxonomy" id="210409"/>
    <lineage>
        <taxon>Eukaryota</taxon>
        <taxon>Metazoa</taxon>
        <taxon>Ecdysozoa</taxon>
        <taxon>Arthropoda</taxon>
        <taxon>Crustacea</taxon>
        <taxon>Multicrustacea</taxon>
        <taxon>Malacostraca</taxon>
        <taxon>Eumalacostraca</taxon>
        <taxon>Eucarida</taxon>
        <taxon>Decapoda</taxon>
        <taxon>Pleocyemata</taxon>
        <taxon>Brachyura</taxon>
        <taxon>Eubrachyura</taxon>
        <taxon>Portunoidea</taxon>
        <taxon>Portunidae</taxon>
        <taxon>Portuninae</taxon>
        <taxon>Portunus</taxon>
    </lineage>
</organism>
<accession>A0A5B7G5S0</accession>
<comment type="caution">
    <text evidence="2">The sequence shown here is derived from an EMBL/GenBank/DDBJ whole genome shotgun (WGS) entry which is preliminary data.</text>
</comment>
<feature type="region of interest" description="Disordered" evidence="1">
    <location>
        <begin position="57"/>
        <end position="118"/>
    </location>
</feature>
<evidence type="ECO:0000313" key="2">
    <source>
        <dbReference type="EMBL" id="MPC52909.1"/>
    </source>
</evidence>
<proteinExistence type="predicted"/>
<evidence type="ECO:0000256" key="1">
    <source>
        <dbReference type="SAM" id="MobiDB-lite"/>
    </source>
</evidence>
<reference evidence="2 3" key="1">
    <citation type="submission" date="2019-05" db="EMBL/GenBank/DDBJ databases">
        <title>Another draft genome of Portunus trituberculatus and its Hox gene families provides insights of decapod evolution.</title>
        <authorList>
            <person name="Jeong J.-H."/>
            <person name="Song I."/>
            <person name="Kim S."/>
            <person name="Choi T."/>
            <person name="Kim D."/>
            <person name="Ryu S."/>
            <person name="Kim W."/>
        </authorList>
    </citation>
    <scope>NUCLEOTIDE SEQUENCE [LARGE SCALE GENOMIC DNA]</scope>
    <source>
        <tissue evidence="2">Muscle</tissue>
    </source>
</reference>
<feature type="compositionally biased region" description="Basic residues" evidence="1">
    <location>
        <begin position="62"/>
        <end position="74"/>
    </location>
</feature>
<protein>
    <submittedName>
        <fullName evidence="2">Uncharacterized protein</fullName>
    </submittedName>
</protein>
<name>A0A5B7G5S0_PORTR</name>
<feature type="region of interest" description="Disordered" evidence="1">
    <location>
        <begin position="174"/>
        <end position="199"/>
    </location>
</feature>
<dbReference type="AlphaFoldDB" id="A0A5B7G5S0"/>
<evidence type="ECO:0000313" key="3">
    <source>
        <dbReference type="Proteomes" id="UP000324222"/>
    </source>
</evidence>